<evidence type="ECO:0000256" key="1">
    <source>
        <dbReference type="ARBA" id="ARBA00004496"/>
    </source>
</evidence>
<dbReference type="InterPro" id="IPR014347">
    <property type="entry name" value="Tautomerase/MIF_sf"/>
</dbReference>
<dbReference type="PANTHER" id="PTHR11954:SF22">
    <property type="entry name" value="D-DOPACHROME DECARBOXYLASE"/>
    <property type="match status" value="1"/>
</dbReference>
<name>A0AAV4DGN8_9GAST</name>
<keyword evidence="11" id="KW-1185">Reference proteome</keyword>
<dbReference type="AlphaFoldDB" id="A0AAV4DGN8"/>
<dbReference type="GO" id="GO:0050178">
    <property type="term" value="F:phenylpyruvate tautomerase activity"/>
    <property type="evidence" value="ECO:0007669"/>
    <property type="project" value="TreeGrafter"/>
</dbReference>
<keyword evidence="7" id="KW-0456">Lyase</keyword>
<dbReference type="SUPFAM" id="SSF55331">
    <property type="entry name" value="Tautomerase/MIF"/>
    <property type="match status" value="1"/>
</dbReference>
<reference evidence="10 11" key="1">
    <citation type="journal article" date="2021" name="Elife">
        <title>Chloroplast acquisition without the gene transfer in kleptoplastic sea slugs, Plakobranchus ocellatus.</title>
        <authorList>
            <person name="Maeda T."/>
            <person name="Takahashi S."/>
            <person name="Yoshida T."/>
            <person name="Shimamura S."/>
            <person name="Takaki Y."/>
            <person name="Nagai Y."/>
            <person name="Toyoda A."/>
            <person name="Suzuki Y."/>
            <person name="Arimoto A."/>
            <person name="Ishii H."/>
            <person name="Satoh N."/>
            <person name="Nishiyama T."/>
            <person name="Hasebe M."/>
            <person name="Maruyama T."/>
            <person name="Minagawa J."/>
            <person name="Obokata J."/>
            <person name="Shigenobu S."/>
        </authorList>
    </citation>
    <scope>NUCLEOTIDE SEQUENCE [LARGE SCALE GENOMIC DNA]</scope>
</reference>
<dbReference type="Gene3D" id="3.30.429.10">
    <property type="entry name" value="Macrophage Migration Inhibitory Factor"/>
    <property type="match status" value="1"/>
</dbReference>
<evidence type="ECO:0000256" key="7">
    <source>
        <dbReference type="ARBA" id="ARBA00023239"/>
    </source>
</evidence>
<evidence type="ECO:0000256" key="6">
    <source>
        <dbReference type="ARBA" id="ARBA00023101"/>
    </source>
</evidence>
<gene>
    <name evidence="10" type="ORF">PoB_006965000</name>
</gene>
<keyword evidence="4" id="KW-0963">Cytoplasm</keyword>
<dbReference type="Pfam" id="PF01187">
    <property type="entry name" value="MIF"/>
    <property type="match status" value="1"/>
</dbReference>
<dbReference type="InterPro" id="IPR001398">
    <property type="entry name" value="Macrophage_inhib_fac"/>
</dbReference>
<evidence type="ECO:0000256" key="5">
    <source>
        <dbReference type="ARBA" id="ARBA00022990"/>
    </source>
</evidence>
<evidence type="ECO:0000256" key="9">
    <source>
        <dbReference type="ARBA" id="ARBA00038884"/>
    </source>
</evidence>
<sequence length="108" mass="11849">MPLCQLYTSIKDAEIKDGVESRMAGVIAKTLGKPMARITMVVMPGTRLMRLGSLAPACLLVIHSIGVFDAQRNPTYTPALKQALQDEFNLPPERCLLQYVDLDGNFIG</sequence>
<dbReference type="EMBL" id="BLXT01007857">
    <property type="protein sequence ID" value="GFO43145.1"/>
    <property type="molecule type" value="Genomic_DNA"/>
</dbReference>
<protein>
    <recommendedName>
        <fullName evidence="9">D-dopachrome decarboxylase</fullName>
        <ecNumber evidence="9">4.1.1.84</ecNumber>
    </recommendedName>
</protein>
<evidence type="ECO:0000313" key="11">
    <source>
        <dbReference type="Proteomes" id="UP000735302"/>
    </source>
</evidence>
<comment type="subunit">
    <text evidence="3">Homotrimer.</text>
</comment>
<keyword evidence="6" id="KW-0470">Melanin biosynthesis</keyword>
<dbReference type="EC" id="4.1.1.84" evidence="9"/>
<dbReference type="GO" id="GO:0005615">
    <property type="term" value="C:extracellular space"/>
    <property type="evidence" value="ECO:0007669"/>
    <property type="project" value="TreeGrafter"/>
</dbReference>
<comment type="subcellular location">
    <subcellularLocation>
        <location evidence="1">Cytoplasm</location>
    </subcellularLocation>
</comment>
<dbReference type="Proteomes" id="UP000735302">
    <property type="component" value="Unassembled WGS sequence"/>
</dbReference>
<evidence type="ECO:0000256" key="2">
    <source>
        <dbReference type="ARBA" id="ARBA00005851"/>
    </source>
</evidence>
<evidence type="ECO:0000256" key="4">
    <source>
        <dbReference type="ARBA" id="ARBA00022490"/>
    </source>
</evidence>
<evidence type="ECO:0000256" key="8">
    <source>
        <dbReference type="ARBA" id="ARBA00037460"/>
    </source>
</evidence>
<dbReference type="GO" id="GO:0042438">
    <property type="term" value="P:melanin biosynthetic process"/>
    <property type="evidence" value="ECO:0007669"/>
    <property type="project" value="UniProtKB-KW"/>
</dbReference>
<dbReference type="GO" id="GO:0005737">
    <property type="term" value="C:cytoplasm"/>
    <property type="evidence" value="ECO:0007669"/>
    <property type="project" value="UniProtKB-SubCell"/>
</dbReference>
<proteinExistence type="inferred from homology"/>
<organism evidence="10 11">
    <name type="scientific">Plakobranchus ocellatus</name>
    <dbReference type="NCBI Taxonomy" id="259542"/>
    <lineage>
        <taxon>Eukaryota</taxon>
        <taxon>Metazoa</taxon>
        <taxon>Spiralia</taxon>
        <taxon>Lophotrochozoa</taxon>
        <taxon>Mollusca</taxon>
        <taxon>Gastropoda</taxon>
        <taxon>Heterobranchia</taxon>
        <taxon>Euthyneura</taxon>
        <taxon>Panpulmonata</taxon>
        <taxon>Sacoglossa</taxon>
        <taxon>Placobranchoidea</taxon>
        <taxon>Plakobranchidae</taxon>
        <taxon>Plakobranchus</taxon>
    </lineage>
</organism>
<dbReference type="PANTHER" id="PTHR11954">
    <property type="entry name" value="D-DOPACHROME DECARBOXYLASE"/>
    <property type="match status" value="1"/>
</dbReference>
<comment type="similarity">
    <text evidence="2">Belongs to the MIF family.</text>
</comment>
<comment type="function">
    <text evidence="8">Tautomerization of D-dopachrome with decarboxylation to give 5,6-dihydroxyindole (DHI).</text>
</comment>
<evidence type="ECO:0000313" key="10">
    <source>
        <dbReference type="EMBL" id="GFO43145.1"/>
    </source>
</evidence>
<dbReference type="GO" id="GO:0033981">
    <property type="term" value="F:D-dopachrome decarboxylase activity"/>
    <property type="evidence" value="ECO:0007669"/>
    <property type="project" value="UniProtKB-EC"/>
</dbReference>
<accession>A0AAV4DGN8</accession>
<comment type="caution">
    <text evidence="10">The sequence shown here is derived from an EMBL/GenBank/DDBJ whole genome shotgun (WGS) entry which is preliminary data.</text>
</comment>
<keyword evidence="5" id="KW-0007">Acetylation</keyword>
<evidence type="ECO:0000256" key="3">
    <source>
        <dbReference type="ARBA" id="ARBA00011233"/>
    </source>
</evidence>